<dbReference type="Proteomes" id="UP001275440">
    <property type="component" value="Unassembled WGS sequence"/>
</dbReference>
<organism evidence="1 2">
    <name type="scientific">Rhodococcus zopfii</name>
    <dbReference type="NCBI Taxonomy" id="43772"/>
    <lineage>
        <taxon>Bacteria</taxon>
        <taxon>Bacillati</taxon>
        <taxon>Actinomycetota</taxon>
        <taxon>Actinomycetes</taxon>
        <taxon>Mycobacteriales</taxon>
        <taxon>Nocardiaceae</taxon>
        <taxon>Rhodococcus</taxon>
    </lineage>
</organism>
<sequence>MTTLGPLLAGLCDDAALFPPGNAPLEQALPAHAGHRVSDYEGLVGLFVFPVPRIPELVESLESRPLGGELALSVTAPGGPATVPAAVARLRELDGVTVEAVEIAVPADSSSDEFLVALDVVAAELPGVALFVEVPRDDRRAALLAGLAGTPNAAKFRTGGVVAEAYPDETELAEAIRSAVGAGVPFKATAGLHHAIRNTDPHNGFEQHGFLNVLAAVDAALDGADVATIATVLADRDGASVAARLSVLSPARIAEVRSCFRSFGTCSIVEPLVDLIDLGLLHASVLPITEGSPA</sequence>
<reference evidence="1 2" key="1">
    <citation type="submission" date="2019-10" db="EMBL/GenBank/DDBJ databases">
        <title>Draft Genome Assembly of Rhodococcus zopfii DSM44189.</title>
        <authorList>
            <person name="Sutton J.M."/>
            <person name="Akob D.M."/>
            <person name="Bushman T.J."/>
        </authorList>
    </citation>
    <scope>NUCLEOTIDE SEQUENCE [LARGE SCALE GENOMIC DNA]</scope>
    <source>
        <strain evidence="1 2">DSM 44189</strain>
    </source>
</reference>
<accession>A0ABU3WW79</accession>
<evidence type="ECO:0000313" key="1">
    <source>
        <dbReference type="EMBL" id="MDV2478240.1"/>
    </source>
</evidence>
<dbReference type="EMBL" id="WBMO01000005">
    <property type="protein sequence ID" value="MDV2478240.1"/>
    <property type="molecule type" value="Genomic_DNA"/>
</dbReference>
<comment type="caution">
    <text evidence="1">The sequence shown here is derived from an EMBL/GenBank/DDBJ whole genome shotgun (WGS) entry which is preliminary data.</text>
</comment>
<proteinExistence type="predicted"/>
<keyword evidence="2" id="KW-1185">Reference proteome</keyword>
<name>A0ABU3WW79_9NOCA</name>
<protein>
    <submittedName>
        <fullName evidence="1">Uncharacterized protein</fullName>
    </submittedName>
</protein>
<evidence type="ECO:0000313" key="2">
    <source>
        <dbReference type="Proteomes" id="UP001275440"/>
    </source>
</evidence>
<gene>
    <name evidence="1" type="ORF">F8M49_27665</name>
</gene>